<dbReference type="Proteomes" id="UP000499080">
    <property type="component" value="Unassembled WGS sequence"/>
</dbReference>
<reference evidence="1 2" key="1">
    <citation type="journal article" date="2019" name="Sci. Rep.">
        <title>Orb-weaving spider Araneus ventricosus genome elucidates the spidroin gene catalogue.</title>
        <authorList>
            <person name="Kono N."/>
            <person name="Nakamura H."/>
            <person name="Ohtoshi R."/>
            <person name="Moran D.A.P."/>
            <person name="Shinohara A."/>
            <person name="Yoshida Y."/>
            <person name="Fujiwara M."/>
            <person name="Mori M."/>
            <person name="Tomita M."/>
            <person name="Arakawa K."/>
        </authorList>
    </citation>
    <scope>NUCLEOTIDE SEQUENCE [LARGE SCALE GENOMIC DNA]</scope>
</reference>
<sequence>MMSLISCVTLAQTFLDRLTWERDIENDRSHSKADCFLLFERYSVLCCIIPIGEQLEYEDEKWRVPWSARRNTCCGLLNGLTRIEKTNSICVVPT</sequence>
<protein>
    <submittedName>
        <fullName evidence="1">Uncharacterized protein</fullName>
    </submittedName>
</protein>
<accession>A0A4Y2DML7</accession>
<evidence type="ECO:0000313" key="1">
    <source>
        <dbReference type="EMBL" id="GBM17256.1"/>
    </source>
</evidence>
<comment type="caution">
    <text evidence="1">The sequence shown here is derived from an EMBL/GenBank/DDBJ whole genome shotgun (WGS) entry which is preliminary data.</text>
</comment>
<dbReference type="AlphaFoldDB" id="A0A4Y2DML7"/>
<organism evidence="1 2">
    <name type="scientific">Araneus ventricosus</name>
    <name type="common">Orbweaver spider</name>
    <name type="synonym">Epeira ventricosa</name>
    <dbReference type="NCBI Taxonomy" id="182803"/>
    <lineage>
        <taxon>Eukaryota</taxon>
        <taxon>Metazoa</taxon>
        <taxon>Ecdysozoa</taxon>
        <taxon>Arthropoda</taxon>
        <taxon>Chelicerata</taxon>
        <taxon>Arachnida</taxon>
        <taxon>Araneae</taxon>
        <taxon>Araneomorphae</taxon>
        <taxon>Entelegynae</taxon>
        <taxon>Araneoidea</taxon>
        <taxon>Araneidae</taxon>
        <taxon>Araneus</taxon>
    </lineage>
</organism>
<name>A0A4Y2DML7_ARAVE</name>
<dbReference type="EMBL" id="BGPR01000385">
    <property type="protein sequence ID" value="GBM17256.1"/>
    <property type="molecule type" value="Genomic_DNA"/>
</dbReference>
<gene>
    <name evidence="1" type="ORF">AVEN_223795_1</name>
</gene>
<evidence type="ECO:0000313" key="2">
    <source>
        <dbReference type="Proteomes" id="UP000499080"/>
    </source>
</evidence>
<keyword evidence="2" id="KW-1185">Reference proteome</keyword>
<proteinExistence type="predicted"/>